<reference evidence="1 2" key="1">
    <citation type="journal article" date="2016" name="Mol. Biol. Evol.">
        <title>Comparative Genomics of Early-Diverging Mushroom-Forming Fungi Provides Insights into the Origins of Lignocellulose Decay Capabilities.</title>
        <authorList>
            <person name="Nagy L.G."/>
            <person name="Riley R."/>
            <person name="Tritt A."/>
            <person name="Adam C."/>
            <person name="Daum C."/>
            <person name="Floudas D."/>
            <person name="Sun H."/>
            <person name="Yadav J.S."/>
            <person name="Pangilinan J."/>
            <person name="Larsson K.H."/>
            <person name="Matsuura K."/>
            <person name="Barry K."/>
            <person name="Labutti K."/>
            <person name="Kuo R."/>
            <person name="Ohm R.A."/>
            <person name="Bhattacharya S.S."/>
            <person name="Shirouzu T."/>
            <person name="Yoshinaga Y."/>
            <person name="Martin F.M."/>
            <person name="Grigoriev I.V."/>
            <person name="Hibbett D.S."/>
        </authorList>
    </citation>
    <scope>NUCLEOTIDE SEQUENCE [LARGE SCALE GENOMIC DNA]</scope>
    <source>
        <strain evidence="1 2">HHB12029</strain>
    </source>
</reference>
<keyword evidence="2" id="KW-1185">Reference proteome</keyword>
<organism evidence="1 2">
    <name type="scientific">Exidia glandulosa HHB12029</name>
    <dbReference type="NCBI Taxonomy" id="1314781"/>
    <lineage>
        <taxon>Eukaryota</taxon>
        <taxon>Fungi</taxon>
        <taxon>Dikarya</taxon>
        <taxon>Basidiomycota</taxon>
        <taxon>Agaricomycotina</taxon>
        <taxon>Agaricomycetes</taxon>
        <taxon>Auriculariales</taxon>
        <taxon>Exidiaceae</taxon>
        <taxon>Exidia</taxon>
    </lineage>
</organism>
<dbReference type="InParanoid" id="A0A165DWV1"/>
<dbReference type="AlphaFoldDB" id="A0A165DWV1"/>
<protein>
    <submittedName>
        <fullName evidence="1">Uncharacterized protein</fullName>
    </submittedName>
</protein>
<name>A0A165DWV1_EXIGL</name>
<accession>A0A165DWV1</accession>
<evidence type="ECO:0000313" key="2">
    <source>
        <dbReference type="Proteomes" id="UP000077266"/>
    </source>
</evidence>
<proteinExistence type="predicted"/>
<dbReference type="EMBL" id="KV426184">
    <property type="protein sequence ID" value="KZV85548.1"/>
    <property type="molecule type" value="Genomic_DNA"/>
</dbReference>
<evidence type="ECO:0000313" key="1">
    <source>
        <dbReference type="EMBL" id="KZV85548.1"/>
    </source>
</evidence>
<gene>
    <name evidence="1" type="ORF">EXIGLDRAFT_775439</name>
</gene>
<sequence length="222" mass="24611">METASLPKARLPRLTKVQLAGMHPNWCCHILGALDAPSLLDIDLEVEYRYGTSDDGLCAFFVPTPRMPWRFPSVTTLRIWIGEYSSGYMPNLAAGLDGHGWISNAVLDVIVDVLCDGSVAPNLRQLSTIRCTTRSKSERRLEATKPPRLERNASETAVYLNDKRSSISVDAKLGKREGLGAVEDIDDEEMSDAGETRLEVEFSDCELCEDENLDESTRSDSI</sequence>
<dbReference type="Proteomes" id="UP000077266">
    <property type="component" value="Unassembled WGS sequence"/>
</dbReference>